<dbReference type="SUPFAM" id="SSF63380">
    <property type="entry name" value="Riboflavin synthase domain-like"/>
    <property type="match status" value="2"/>
</dbReference>
<dbReference type="CDD" id="cd00402">
    <property type="entry name" value="Riboflavin_synthase_like"/>
    <property type="match status" value="1"/>
</dbReference>
<keyword evidence="1" id="KW-0677">Repeat</keyword>
<dbReference type="PATRIC" id="fig|698738.3.peg.3018"/>
<dbReference type="InterPro" id="IPR026017">
    <property type="entry name" value="Lumazine-bd_dom"/>
</dbReference>
<name>R4YQ84_OLEAN</name>
<keyword evidence="5" id="KW-0808">Transferase</keyword>
<gene>
    <name evidence="5" type="primary">ribC</name>
    <name evidence="5" type="ORF">OLEAN_C29040</name>
</gene>
<dbReference type="Pfam" id="PF00677">
    <property type="entry name" value="Lum_binding"/>
    <property type="match status" value="2"/>
</dbReference>
<dbReference type="AlphaFoldDB" id="R4YQ84"/>
<dbReference type="PANTHER" id="PTHR21098">
    <property type="entry name" value="RIBOFLAVIN SYNTHASE ALPHA CHAIN"/>
    <property type="match status" value="1"/>
</dbReference>
<dbReference type="STRING" id="698738.OLEAN_C29040"/>
<dbReference type="PIRSF" id="PIRSF000498">
    <property type="entry name" value="Riboflavin_syn_A"/>
    <property type="match status" value="1"/>
</dbReference>
<dbReference type="EMBL" id="FO203512">
    <property type="protein sequence ID" value="CCK77080.1"/>
    <property type="molecule type" value="Genomic_DNA"/>
</dbReference>
<dbReference type="GO" id="GO:0004746">
    <property type="term" value="F:riboflavin synthase activity"/>
    <property type="evidence" value="ECO:0007669"/>
    <property type="project" value="UniProtKB-UniRule"/>
</dbReference>
<evidence type="ECO:0000259" key="4">
    <source>
        <dbReference type="PROSITE" id="PS51177"/>
    </source>
</evidence>
<reference evidence="5 6" key="1">
    <citation type="journal article" date="2013" name="Nat. Commun.">
        <title>Genome sequence and functional genomic analysis of the oil-degrading bacterium Oleispira antarctica.</title>
        <authorList>
            <person name="Kube M."/>
            <person name="Chernikova T.N."/>
            <person name="Al-Ramahi Y."/>
            <person name="Beloqui A."/>
            <person name="Lopez-Cortez N."/>
            <person name="Guazzaroni M.E."/>
            <person name="Heipieper H.J."/>
            <person name="Klages S."/>
            <person name="Kotsyurbenko O.R."/>
            <person name="Langer I."/>
            <person name="Nechitaylo T.Y."/>
            <person name="Lunsdorf H."/>
            <person name="Fernandez M."/>
            <person name="Juarez S."/>
            <person name="Ciordia S."/>
            <person name="Singer A."/>
            <person name="Kagan O."/>
            <person name="Egorova O."/>
            <person name="Petit P.A."/>
            <person name="Stogios P."/>
            <person name="Kim Y."/>
            <person name="Tchigvintsev A."/>
            <person name="Flick R."/>
            <person name="Denaro R."/>
            <person name="Genovese M."/>
            <person name="Albar J.P."/>
            <person name="Reva O.N."/>
            <person name="Martinez-Gomariz M."/>
            <person name="Tran H."/>
            <person name="Ferrer M."/>
            <person name="Savchenko A."/>
            <person name="Yakunin A.F."/>
            <person name="Yakimov M.M."/>
            <person name="Golyshina O.V."/>
            <person name="Reinhardt R."/>
            <person name="Golyshin P.N."/>
        </authorList>
    </citation>
    <scope>NUCLEOTIDE SEQUENCE [LARGE SCALE GENOMIC DNA]</scope>
</reference>
<feature type="repeat" description="Lumazine-binding" evidence="3">
    <location>
        <begin position="103"/>
        <end position="199"/>
    </location>
</feature>
<dbReference type="InterPro" id="IPR023366">
    <property type="entry name" value="ATP_synth_asu-like_sf"/>
</dbReference>
<dbReference type="Gene3D" id="2.40.30.20">
    <property type="match status" value="2"/>
</dbReference>
<feature type="domain" description="Lumazine-binding" evidence="4">
    <location>
        <begin position="1"/>
        <end position="102"/>
    </location>
</feature>
<sequence>MFSGIVQTKLVLQEINKQTDFASLVYDFPAQFSTGLQLGASVAQNGVCLTVRTLKQNTDGSMRVSFDVIAQTLKLTNLADLKSGDAVNIERAACFGDEIGGHVVSGHVFGCVRVLSIEQDELNMRLVFERPAELRPYLLNKGFVALNGCSLTIAEVTPDTFTVWLIPETRDVTVFGTIEVGAKVNLEIDPSTQATVDTLKELMASGQLAELIATVKSA</sequence>
<evidence type="ECO:0000256" key="1">
    <source>
        <dbReference type="ARBA" id="ARBA00022737"/>
    </source>
</evidence>
<protein>
    <recommendedName>
        <fullName evidence="2">Riboflavin synthase</fullName>
        <ecNumber evidence="2">2.5.1.9</ecNumber>
    </recommendedName>
</protein>
<dbReference type="InterPro" id="IPR017938">
    <property type="entry name" value="Riboflavin_synthase-like_b-brl"/>
</dbReference>
<dbReference type="OrthoDB" id="9788537at2"/>
<feature type="repeat" description="Lumazine-binding" evidence="3">
    <location>
        <begin position="1"/>
        <end position="102"/>
    </location>
</feature>
<dbReference type="HOGENOM" id="CLU_034388_0_0_6"/>
<dbReference type="GO" id="GO:0005829">
    <property type="term" value="C:cytosol"/>
    <property type="evidence" value="ECO:0007669"/>
    <property type="project" value="TreeGrafter"/>
</dbReference>
<dbReference type="NCBIfam" id="NF006767">
    <property type="entry name" value="PRK09289.1"/>
    <property type="match status" value="1"/>
</dbReference>
<feature type="domain" description="Lumazine-binding" evidence="4">
    <location>
        <begin position="103"/>
        <end position="199"/>
    </location>
</feature>
<dbReference type="Proteomes" id="UP000032749">
    <property type="component" value="Chromosome"/>
</dbReference>
<dbReference type="GO" id="GO:0009231">
    <property type="term" value="P:riboflavin biosynthetic process"/>
    <property type="evidence" value="ECO:0007669"/>
    <property type="project" value="TreeGrafter"/>
</dbReference>
<evidence type="ECO:0000313" key="6">
    <source>
        <dbReference type="Proteomes" id="UP000032749"/>
    </source>
</evidence>
<dbReference type="PROSITE" id="PS51177">
    <property type="entry name" value="LUMAZINE_BIND"/>
    <property type="match status" value="2"/>
</dbReference>
<evidence type="ECO:0000256" key="3">
    <source>
        <dbReference type="PROSITE-ProRule" id="PRU00524"/>
    </source>
</evidence>
<keyword evidence="6" id="KW-1185">Reference proteome</keyword>
<proteinExistence type="predicted"/>
<accession>R4YQ84</accession>
<dbReference type="EC" id="2.5.1.9" evidence="2"/>
<dbReference type="NCBIfam" id="TIGR00187">
    <property type="entry name" value="ribE"/>
    <property type="match status" value="1"/>
</dbReference>
<organism evidence="5 6">
    <name type="scientific">Oleispira antarctica RB-8</name>
    <dbReference type="NCBI Taxonomy" id="698738"/>
    <lineage>
        <taxon>Bacteria</taxon>
        <taxon>Pseudomonadati</taxon>
        <taxon>Pseudomonadota</taxon>
        <taxon>Gammaproteobacteria</taxon>
        <taxon>Oceanospirillales</taxon>
        <taxon>Oceanospirillaceae</taxon>
        <taxon>Oleispira</taxon>
    </lineage>
</organism>
<dbReference type="InterPro" id="IPR001783">
    <property type="entry name" value="Lumazine-bd"/>
</dbReference>
<dbReference type="NCBIfam" id="NF009566">
    <property type="entry name" value="PRK13020.1"/>
    <property type="match status" value="1"/>
</dbReference>
<dbReference type="KEGG" id="oai:OLEAN_C29040"/>
<evidence type="ECO:0000313" key="5">
    <source>
        <dbReference type="EMBL" id="CCK77080.1"/>
    </source>
</evidence>
<evidence type="ECO:0000256" key="2">
    <source>
        <dbReference type="NCBIfam" id="TIGR00187"/>
    </source>
</evidence>
<dbReference type="PANTHER" id="PTHR21098:SF0">
    <property type="entry name" value="RIBOFLAVIN SYNTHASE"/>
    <property type="match status" value="1"/>
</dbReference>